<dbReference type="AlphaFoldDB" id="A0A8X6P2Y9"/>
<protein>
    <submittedName>
        <fullName evidence="2">Uncharacterized protein</fullName>
    </submittedName>
</protein>
<dbReference type="EMBL" id="BMAW01016158">
    <property type="protein sequence ID" value="GFT47636.1"/>
    <property type="molecule type" value="Genomic_DNA"/>
</dbReference>
<reference evidence="2" key="1">
    <citation type="submission" date="2020-08" db="EMBL/GenBank/DDBJ databases">
        <title>Multicomponent nature underlies the extraordinary mechanical properties of spider dragline silk.</title>
        <authorList>
            <person name="Kono N."/>
            <person name="Nakamura H."/>
            <person name="Mori M."/>
            <person name="Yoshida Y."/>
            <person name="Ohtoshi R."/>
            <person name="Malay A.D."/>
            <person name="Moran D.A.P."/>
            <person name="Tomita M."/>
            <person name="Numata K."/>
            <person name="Arakawa K."/>
        </authorList>
    </citation>
    <scope>NUCLEOTIDE SEQUENCE</scope>
</reference>
<feature type="region of interest" description="Disordered" evidence="1">
    <location>
        <begin position="321"/>
        <end position="371"/>
    </location>
</feature>
<feature type="compositionally biased region" description="Basic and acidic residues" evidence="1">
    <location>
        <begin position="77"/>
        <end position="87"/>
    </location>
</feature>
<gene>
    <name evidence="2" type="primary">NCL1_18598</name>
    <name evidence="2" type="ORF">NPIL_441201</name>
</gene>
<evidence type="ECO:0000256" key="1">
    <source>
        <dbReference type="SAM" id="MobiDB-lite"/>
    </source>
</evidence>
<feature type="compositionally biased region" description="Polar residues" evidence="1">
    <location>
        <begin position="347"/>
        <end position="365"/>
    </location>
</feature>
<organism evidence="2 3">
    <name type="scientific">Nephila pilipes</name>
    <name type="common">Giant wood spider</name>
    <name type="synonym">Nephila maculata</name>
    <dbReference type="NCBI Taxonomy" id="299642"/>
    <lineage>
        <taxon>Eukaryota</taxon>
        <taxon>Metazoa</taxon>
        <taxon>Ecdysozoa</taxon>
        <taxon>Arthropoda</taxon>
        <taxon>Chelicerata</taxon>
        <taxon>Arachnida</taxon>
        <taxon>Araneae</taxon>
        <taxon>Araneomorphae</taxon>
        <taxon>Entelegynae</taxon>
        <taxon>Araneoidea</taxon>
        <taxon>Nephilidae</taxon>
        <taxon>Nephila</taxon>
    </lineage>
</organism>
<feature type="compositionally biased region" description="Polar residues" evidence="1">
    <location>
        <begin position="167"/>
        <end position="178"/>
    </location>
</feature>
<proteinExistence type="predicted"/>
<accession>A0A8X6P2Y9</accession>
<sequence length="462" mass="52036">MEFRVEGDRTRGCRALSHTNYSSWKEVKLAKMKLIRWVEVHIGRSRRKSKKEKDSLTLGSDVQPRRKDESTPNTPLHKIEPIGKDLPRSAGSTPHRVKHPPSPHPLLRAPETPDIGGRLHIRTSFLDPGLSPLPTSHQQVAFGSSTALDSPRVRCRIRTNPWLPSPKNSALDNGWTNNSGIRSSSIGSESSESISGSGLGSQSSGSLWEGFSGESWSGFRSSGRSPSSNRLPRVTLERSGHRQRPVVEVDRLSFYDEDTPYCPVTYCRPIPRSAWMNFRDLATDLEKTTVSPEDDGESSDEAYSEDYIHVEDQDELPLGVIRASKNSPPDTGSPQADSACGSDRDNSSCSTTPLSETPASSSVSRKSLAESKEMLQDKVQRLRRERHLVDQRMQEARAEEILRREEHLLLQRELVQFRRLLLLQTLSELRNQLEKQGKRFHRNYGDRLEDEENVNPEKGEET</sequence>
<feature type="region of interest" description="Disordered" evidence="1">
    <location>
        <begin position="44"/>
        <end position="111"/>
    </location>
</feature>
<feature type="region of interest" description="Disordered" evidence="1">
    <location>
        <begin position="219"/>
        <end position="243"/>
    </location>
</feature>
<feature type="compositionally biased region" description="Low complexity" evidence="1">
    <location>
        <begin position="179"/>
        <end position="206"/>
    </location>
</feature>
<feature type="compositionally biased region" description="Low complexity" evidence="1">
    <location>
        <begin position="219"/>
        <end position="233"/>
    </location>
</feature>
<keyword evidence="3" id="KW-1185">Reference proteome</keyword>
<evidence type="ECO:0000313" key="2">
    <source>
        <dbReference type="EMBL" id="GFT47636.1"/>
    </source>
</evidence>
<name>A0A8X6P2Y9_NEPPI</name>
<dbReference type="OrthoDB" id="6425970at2759"/>
<evidence type="ECO:0000313" key="3">
    <source>
        <dbReference type="Proteomes" id="UP000887013"/>
    </source>
</evidence>
<dbReference type="Proteomes" id="UP000887013">
    <property type="component" value="Unassembled WGS sequence"/>
</dbReference>
<feature type="compositionally biased region" description="Polar residues" evidence="1">
    <location>
        <begin position="324"/>
        <end position="336"/>
    </location>
</feature>
<comment type="caution">
    <text evidence="2">The sequence shown here is derived from an EMBL/GenBank/DDBJ whole genome shotgun (WGS) entry which is preliminary data.</text>
</comment>
<feature type="region of interest" description="Disordered" evidence="1">
    <location>
        <begin position="167"/>
        <end position="206"/>
    </location>
</feature>